<feature type="compositionally biased region" description="Low complexity" evidence="1">
    <location>
        <begin position="239"/>
        <end position="250"/>
    </location>
</feature>
<feature type="compositionally biased region" description="Polar residues" evidence="1">
    <location>
        <begin position="369"/>
        <end position="390"/>
    </location>
</feature>
<feature type="region of interest" description="Disordered" evidence="1">
    <location>
        <begin position="161"/>
        <end position="200"/>
    </location>
</feature>
<feature type="region of interest" description="Disordered" evidence="1">
    <location>
        <begin position="345"/>
        <end position="398"/>
    </location>
</feature>
<feature type="compositionally biased region" description="Polar residues" evidence="1">
    <location>
        <begin position="216"/>
        <end position="229"/>
    </location>
</feature>
<feature type="compositionally biased region" description="Polar residues" evidence="1">
    <location>
        <begin position="447"/>
        <end position="477"/>
    </location>
</feature>
<accession>A8PQZ3</accession>
<keyword evidence="3" id="KW-1185">Reference proteome</keyword>
<dbReference type="RefSeq" id="XP_001732774.1">
    <property type="nucleotide sequence ID" value="XM_001732722.1"/>
</dbReference>
<gene>
    <name evidence="2" type="ORF">MGL_0549</name>
</gene>
<name>A8PQZ3_MALGO</name>
<feature type="compositionally biased region" description="Low complexity" evidence="1">
    <location>
        <begin position="413"/>
        <end position="427"/>
    </location>
</feature>
<comment type="caution">
    <text evidence="2">The sequence shown here is derived from an EMBL/GenBank/DDBJ whole genome shotgun (WGS) entry which is preliminary data.</text>
</comment>
<feature type="compositionally biased region" description="Low complexity" evidence="1">
    <location>
        <begin position="311"/>
        <end position="331"/>
    </location>
</feature>
<evidence type="ECO:0000313" key="3">
    <source>
        <dbReference type="Proteomes" id="UP000008837"/>
    </source>
</evidence>
<reference evidence="2 3" key="1">
    <citation type="journal article" date="2007" name="Proc. Natl. Acad. Sci. U.S.A.">
        <title>Dandruff-associated Malassezia genomes reveal convergent and divergent virulence traits shared with plant and human fungal pathogens.</title>
        <authorList>
            <person name="Xu J."/>
            <person name="Saunders C.W."/>
            <person name="Hu P."/>
            <person name="Grant R.A."/>
            <person name="Boekhout T."/>
            <person name="Kuramae E.E."/>
            <person name="Kronstad J.W."/>
            <person name="Deangelis Y.M."/>
            <person name="Reeder N.L."/>
            <person name="Johnstone K.R."/>
            <person name="Leland M."/>
            <person name="Fieno A.M."/>
            <person name="Begley W.M."/>
            <person name="Sun Y."/>
            <person name="Lacey M.P."/>
            <person name="Chaudhary T."/>
            <person name="Keough T."/>
            <person name="Chu L."/>
            <person name="Sears R."/>
            <person name="Yuan B."/>
            <person name="Dawson T.L.Jr."/>
        </authorList>
    </citation>
    <scope>NUCLEOTIDE SEQUENCE [LARGE SCALE GENOMIC DNA]</scope>
    <source>
        <strain evidence="3">ATCC MYA-4612 / CBS 7966</strain>
    </source>
</reference>
<dbReference type="OrthoDB" id="21471at2759"/>
<dbReference type="VEuPathDB" id="FungiDB:MGL_0549"/>
<feature type="compositionally biased region" description="Polar residues" evidence="1">
    <location>
        <begin position="348"/>
        <end position="362"/>
    </location>
</feature>
<organism evidence="2 3">
    <name type="scientific">Malassezia globosa (strain ATCC MYA-4612 / CBS 7966)</name>
    <name type="common">Dandruff-associated fungus</name>
    <dbReference type="NCBI Taxonomy" id="425265"/>
    <lineage>
        <taxon>Eukaryota</taxon>
        <taxon>Fungi</taxon>
        <taxon>Dikarya</taxon>
        <taxon>Basidiomycota</taxon>
        <taxon>Ustilaginomycotina</taxon>
        <taxon>Malasseziomycetes</taxon>
        <taxon>Malasseziales</taxon>
        <taxon>Malasseziaceae</taxon>
        <taxon>Malassezia</taxon>
    </lineage>
</organism>
<feature type="compositionally biased region" description="Basic and acidic residues" evidence="1">
    <location>
        <begin position="161"/>
        <end position="196"/>
    </location>
</feature>
<evidence type="ECO:0000313" key="2">
    <source>
        <dbReference type="EMBL" id="EDP45560.1"/>
    </source>
</evidence>
<dbReference type="STRING" id="425265.A8PQZ3"/>
<dbReference type="OMA" id="MMIMEAM"/>
<feature type="compositionally biased region" description="Polar residues" evidence="1">
    <location>
        <begin position="285"/>
        <end position="304"/>
    </location>
</feature>
<proteinExistence type="predicted"/>
<dbReference type="KEGG" id="mgl:MGL_0549"/>
<feature type="region of interest" description="Disordered" evidence="1">
    <location>
        <begin position="410"/>
        <end position="429"/>
    </location>
</feature>
<feature type="region of interest" description="Disordered" evidence="1">
    <location>
        <begin position="212"/>
        <end position="261"/>
    </location>
</feature>
<dbReference type="Proteomes" id="UP000008837">
    <property type="component" value="Unassembled WGS sequence"/>
</dbReference>
<dbReference type="AlphaFoldDB" id="A8PQZ3"/>
<evidence type="ECO:0000256" key="1">
    <source>
        <dbReference type="SAM" id="MobiDB-lite"/>
    </source>
</evidence>
<feature type="region of interest" description="Disordered" evidence="1">
    <location>
        <begin position="1"/>
        <end position="20"/>
    </location>
</feature>
<feature type="region of interest" description="Disordered" evidence="1">
    <location>
        <begin position="447"/>
        <end position="492"/>
    </location>
</feature>
<dbReference type="EMBL" id="AAYY01000001">
    <property type="protein sequence ID" value="EDP45560.1"/>
    <property type="molecule type" value="Genomic_DNA"/>
</dbReference>
<sequence length="492" mass="53417">MEQAATAIGTGGAHATGRVSYQPHDPKVVLVDDIHPNWEEKLNKALETAARQANRRVIMRQEGDNLVPIGVSSSRTGDALSSFISQHTSVGRHGPGGSIILHGNSLRNIMLDYFPSHILRNLRDRDPHRPQIGDQFARTLATLPPEQLEHIMLQETMRISRLEHEQSQRRASLDSRSSDRRRMRQEYDRSSTEPKSRRLSLLPRRLMEGAPFFRFGSNSRPSTPTQPSRASIDVGSIPSSTCHEFSSSSSADRPNGRGTRYRASLDVDSFSHLSRDRELQHPFVPQQTNAMPTSGRDPSTASSVDETRYQPASSSAGDSAVSSTSMSSPASPALSMAASTVKSVAPAHTSSDLNAECTQTPTHPHLSHPMSSPLLTRTPLSGNSMTTSTPGRALLDTPRPSPWAERALQQGFSRPTSRTATPTRTSTHLSPALRDLDGLVLGNSELQRTQKASSGTPVTTNPFRTNTALSGVATASPNRGRGRGETASPLRL</sequence>
<dbReference type="InParanoid" id="A8PQZ3"/>
<feature type="region of interest" description="Disordered" evidence="1">
    <location>
        <begin position="279"/>
        <end position="331"/>
    </location>
</feature>
<protein>
    <submittedName>
        <fullName evidence="2">Uncharacterized protein</fullName>
    </submittedName>
</protein>
<dbReference type="GeneID" id="5857080"/>